<keyword evidence="3" id="KW-1185">Reference proteome</keyword>
<dbReference type="OrthoDB" id="206130at2759"/>
<sequence>MGLLRKEDSGLKASGQGGSMFHRPPTPSKSCEGGLVLRNGGSQMPKDETGSQKEKEEASNGCPERARVGSNPLDLRNRRKNIQTFLGETHPPEHSCNDEERSQVDTKEPPVEKERVYTPLSINLAEEQALYQSLEDEIMANIKELEEEEEEKNQRTKESQGRGLRTERALGRDTMILGWNGQRLPTPSFPFWPSDKGALDCVGGIPRSGVYLPERETRWHPAGPCYEAVLRELSVTLHREQAAKERPSPARSSSPESGRPRPKNIPEGASSHRDKPGAPQTGDGKPPCTTDEGCAGGDLPNGDATQATPSTATSSVESLSAPEKGEGSPGKPRRALKKPERVPSIYKLKLRPRCRPRRDHRPEKGPSKIPTPVAYRRVRRTASLKSPSKSKSLNNKPRERGTLNMLRAEDQPGLSFPQDEERTVTEEDAGVSDDEESWV</sequence>
<feature type="compositionally biased region" description="Basic and acidic residues" evidence="1">
    <location>
        <begin position="152"/>
        <end position="169"/>
    </location>
</feature>
<organism evidence="2 3">
    <name type="scientific">Phrynocephalus forsythii</name>
    <dbReference type="NCBI Taxonomy" id="171643"/>
    <lineage>
        <taxon>Eukaryota</taxon>
        <taxon>Metazoa</taxon>
        <taxon>Chordata</taxon>
        <taxon>Craniata</taxon>
        <taxon>Vertebrata</taxon>
        <taxon>Euteleostomi</taxon>
        <taxon>Lepidosauria</taxon>
        <taxon>Squamata</taxon>
        <taxon>Bifurcata</taxon>
        <taxon>Unidentata</taxon>
        <taxon>Episquamata</taxon>
        <taxon>Toxicofera</taxon>
        <taxon>Iguania</taxon>
        <taxon>Acrodonta</taxon>
        <taxon>Agamidae</taxon>
        <taxon>Agaminae</taxon>
        <taxon>Phrynocephalus</taxon>
    </lineage>
</organism>
<feature type="compositionally biased region" description="Low complexity" evidence="1">
    <location>
        <begin position="383"/>
        <end position="395"/>
    </location>
</feature>
<feature type="compositionally biased region" description="Basic and acidic residues" evidence="1">
    <location>
        <begin position="90"/>
        <end position="115"/>
    </location>
</feature>
<feature type="compositionally biased region" description="Basic residues" evidence="1">
    <location>
        <begin position="348"/>
        <end position="359"/>
    </location>
</feature>
<accession>A0A9Q0XC45</accession>
<feature type="compositionally biased region" description="Basic and acidic residues" evidence="1">
    <location>
        <begin position="239"/>
        <end position="248"/>
    </location>
</feature>
<evidence type="ECO:0000313" key="2">
    <source>
        <dbReference type="EMBL" id="KAJ7309005.1"/>
    </source>
</evidence>
<feature type="compositionally biased region" description="Basic and acidic residues" evidence="1">
    <location>
        <begin position="1"/>
        <end position="10"/>
    </location>
</feature>
<reference evidence="2" key="1">
    <citation type="journal article" date="2023" name="DNA Res.">
        <title>Chromosome-level genome assembly of Phrynocephalus forsythii using third-generation DNA sequencing and Hi-C analysis.</title>
        <authorList>
            <person name="Qi Y."/>
            <person name="Zhao W."/>
            <person name="Zhao Y."/>
            <person name="Niu C."/>
            <person name="Cao S."/>
            <person name="Zhang Y."/>
        </authorList>
    </citation>
    <scope>NUCLEOTIDE SEQUENCE</scope>
    <source>
        <tissue evidence="2">Muscle</tissue>
    </source>
</reference>
<dbReference type="AlphaFoldDB" id="A0A9Q0XC45"/>
<dbReference type="Proteomes" id="UP001142489">
    <property type="component" value="Unassembled WGS sequence"/>
</dbReference>
<comment type="caution">
    <text evidence="2">The sequence shown here is derived from an EMBL/GenBank/DDBJ whole genome shotgun (WGS) entry which is preliminary data.</text>
</comment>
<gene>
    <name evidence="2" type="ORF">JRQ81_008289</name>
</gene>
<feature type="region of interest" description="Disordered" evidence="1">
    <location>
        <begin position="1"/>
        <end position="115"/>
    </location>
</feature>
<feature type="compositionally biased region" description="Low complexity" evidence="1">
    <location>
        <begin position="304"/>
        <end position="315"/>
    </location>
</feature>
<evidence type="ECO:0000256" key="1">
    <source>
        <dbReference type="SAM" id="MobiDB-lite"/>
    </source>
</evidence>
<feature type="region of interest" description="Disordered" evidence="1">
    <location>
        <begin position="144"/>
        <end position="169"/>
    </location>
</feature>
<evidence type="ECO:0000313" key="3">
    <source>
        <dbReference type="Proteomes" id="UP001142489"/>
    </source>
</evidence>
<protein>
    <submittedName>
        <fullName evidence="2">Uncharacterized protein</fullName>
    </submittedName>
</protein>
<dbReference type="EMBL" id="JAPFRF010000017">
    <property type="protein sequence ID" value="KAJ7309005.1"/>
    <property type="molecule type" value="Genomic_DNA"/>
</dbReference>
<name>A0A9Q0XC45_9SAUR</name>
<proteinExistence type="predicted"/>
<feature type="compositionally biased region" description="Basic and acidic residues" evidence="1">
    <location>
        <begin position="45"/>
        <end position="58"/>
    </location>
</feature>
<feature type="compositionally biased region" description="Acidic residues" evidence="1">
    <location>
        <begin position="426"/>
        <end position="439"/>
    </location>
</feature>
<feature type="region of interest" description="Disordered" evidence="1">
    <location>
        <begin position="239"/>
        <end position="439"/>
    </location>
</feature>